<accession>A0A1F8GSB1</accession>
<name>A0A1F8GSB1_9BACT</name>
<dbReference type="InterPro" id="IPR004839">
    <property type="entry name" value="Aminotransferase_I/II_large"/>
</dbReference>
<dbReference type="PANTHER" id="PTHR42885:SF2">
    <property type="entry name" value="HISTIDINOL-PHOSPHATE AMINOTRANSFERASE"/>
    <property type="match status" value="1"/>
</dbReference>
<evidence type="ECO:0000313" key="7">
    <source>
        <dbReference type="Proteomes" id="UP000179047"/>
    </source>
</evidence>
<evidence type="ECO:0000313" key="6">
    <source>
        <dbReference type="EMBL" id="OGN27880.1"/>
    </source>
</evidence>
<sequence>MRREELNDLYYSDRRLPERIWLGENPEYGPGYSLCIADYYAFELGDATPNNKLLDVLAKEKNLPRDCIVPVMAGSCLEGEYLFGIINPKDMIRLSADLDLVVCKTAADARALRNEAPILLPHTATQNVIHSLTAYEPSINDWEGGKRRKEALRNLLAEAGGFDIEALSLHLGGDEAIKAIFRGLRANQQAKRIFIPVPNYFDAFAFAQQYDLEVFPSNPEYDSVEKWIEQIKQTRPDIVYISSPNNPLGYTLSIDRLRILLKGVPPETRMVIDAVNYNTNELHHLSSELWRTLQEEFPNHHIIVVDSLSKSHNLVTTRIGMAYATHHEDSELLRKFEPPRFSENASAEVYEAFHNDPIESITRSVIENFYRTLKEINAKFPKQFEYSPSTSNFCVIDFSDIQMRDHFLELIEKLPSSPTFPANTILGLPKVGSGFISNADLNSDGSLRAEALRKKGLLGLPETAVRLSAFSHGDILKALESTFALEK</sequence>
<evidence type="ECO:0000259" key="5">
    <source>
        <dbReference type="Pfam" id="PF00155"/>
    </source>
</evidence>
<dbReference type="EMBL" id="MGKP01000026">
    <property type="protein sequence ID" value="OGN27880.1"/>
    <property type="molecule type" value="Genomic_DNA"/>
</dbReference>
<evidence type="ECO:0000256" key="4">
    <source>
        <dbReference type="ARBA" id="ARBA00022898"/>
    </source>
</evidence>
<keyword evidence="3" id="KW-0808">Transferase</keyword>
<dbReference type="Gene3D" id="3.40.640.10">
    <property type="entry name" value="Type I PLP-dependent aspartate aminotransferase-like (Major domain)"/>
    <property type="match status" value="1"/>
</dbReference>
<protein>
    <recommendedName>
        <fullName evidence="5">Aminotransferase class I/classII large domain-containing protein</fullName>
    </recommendedName>
</protein>
<dbReference type="GO" id="GO:0008483">
    <property type="term" value="F:transaminase activity"/>
    <property type="evidence" value="ECO:0007669"/>
    <property type="project" value="UniProtKB-KW"/>
</dbReference>
<dbReference type="Pfam" id="PF00155">
    <property type="entry name" value="Aminotran_1_2"/>
    <property type="match status" value="1"/>
</dbReference>
<dbReference type="PANTHER" id="PTHR42885">
    <property type="entry name" value="HISTIDINOL-PHOSPHATE AMINOTRANSFERASE-RELATED"/>
    <property type="match status" value="1"/>
</dbReference>
<gene>
    <name evidence="6" type="ORF">A3A33_04550</name>
</gene>
<dbReference type="Proteomes" id="UP000179047">
    <property type="component" value="Unassembled WGS sequence"/>
</dbReference>
<comment type="caution">
    <text evidence="6">The sequence shown here is derived from an EMBL/GenBank/DDBJ whole genome shotgun (WGS) entry which is preliminary data.</text>
</comment>
<proteinExistence type="predicted"/>
<reference evidence="6 7" key="1">
    <citation type="journal article" date="2016" name="Nat. Commun.">
        <title>Thousands of microbial genomes shed light on interconnected biogeochemical processes in an aquifer system.</title>
        <authorList>
            <person name="Anantharaman K."/>
            <person name="Brown C.T."/>
            <person name="Hug L.A."/>
            <person name="Sharon I."/>
            <person name="Castelle C.J."/>
            <person name="Probst A.J."/>
            <person name="Thomas B.C."/>
            <person name="Singh A."/>
            <person name="Wilkins M.J."/>
            <person name="Karaoz U."/>
            <person name="Brodie E.L."/>
            <person name="Williams K.H."/>
            <person name="Hubbard S.S."/>
            <person name="Banfield J.F."/>
        </authorList>
    </citation>
    <scope>NUCLEOTIDE SEQUENCE [LARGE SCALE GENOMIC DNA]</scope>
</reference>
<dbReference type="InterPro" id="IPR015424">
    <property type="entry name" value="PyrdxlP-dep_Trfase"/>
</dbReference>
<keyword evidence="4" id="KW-0663">Pyridoxal phosphate</keyword>
<dbReference type="SUPFAM" id="SSF53383">
    <property type="entry name" value="PLP-dependent transferases"/>
    <property type="match status" value="1"/>
</dbReference>
<dbReference type="STRING" id="1802701.A3A33_04550"/>
<feature type="domain" description="Aminotransferase class I/classII large" evidence="5">
    <location>
        <begin position="151"/>
        <end position="396"/>
    </location>
</feature>
<organism evidence="6 7">
    <name type="scientific">Candidatus Yanofskybacteria bacterium RIFCSPLOWO2_01_FULL_49_25</name>
    <dbReference type="NCBI Taxonomy" id="1802701"/>
    <lineage>
        <taxon>Bacteria</taxon>
        <taxon>Candidatus Yanofskyibacteriota</taxon>
    </lineage>
</organism>
<comment type="cofactor">
    <cofactor evidence="1">
        <name>pyridoxal 5'-phosphate</name>
        <dbReference type="ChEBI" id="CHEBI:597326"/>
    </cofactor>
</comment>
<evidence type="ECO:0000256" key="3">
    <source>
        <dbReference type="ARBA" id="ARBA00022679"/>
    </source>
</evidence>
<dbReference type="InterPro" id="IPR015422">
    <property type="entry name" value="PyrdxlP-dep_Trfase_small"/>
</dbReference>
<dbReference type="InterPro" id="IPR015421">
    <property type="entry name" value="PyrdxlP-dep_Trfase_major"/>
</dbReference>
<dbReference type="CDD" id="cd00609">
    <property type="entry name" value="AAT_like"/>
    <property type="match status" value="1"/>
</dbReference>
<evidence type="ECO:0000256" key="2">
    <source>
        <dbReference type="ARBA" id="ARBA00022576"/>
    </source>
</evidence>
<keyword evidence="2" id="KW-0032">Aminotransferase</keyword>
<dbReference type="Gene3D" id="3.90.1150.10">
    <property type="entry name" value="Aspartate Aminotransferase, domain 1"/>
    <property type="match status" value="1"/>
</dbReference>
<evidence type="ECO:0000256" key="1">
    <source>
        <dbReference type="ARBA" id="ARBA00001933"/>
    </source>
</evidence>
<dbReference type="GO" id="GO:0030170">
    <property type="term" value="F:pyridoxal phosphate binding"/>
    <property type="evidence" value="ECO:0007669"/>
    <property type="project" value="InterPro"/>
</dbReference>
<dbReference type="AlphaFoldDB" id="A0A1F8GSB1"/>